<evidence type="ECO:0000313" key="5">
    <source>
        <dbReference type="EMBL" id="GGI15891.1"/>
    </source>
</evidence>
<dbReference type="Proteomes" id="UP000626244">
    <property type="component" value="Unassembled WGS sequence"/>
</dbReference>
<dbReference type="RefSeq" id="WP_088000504.1">
    <property type="nucleotide sequence ID" value="NZ_BMHB01000002.1"/>
</dbReference>
<dbReference type="InterPro" id="IPR020476">
    <property type="entry name" value="Nudix_hydrolase"/>
</dbReference>
<dbReference type="SUPFAM" id="SSF55811">
    <property type="entry name" value="Nudix"/>
    <property type="match status" value="1"/>
</dbReference>
<dbReference type="Pfam" id="PF00293">
    <property type="entry name" value="NUDIX"/>
    <property type="match status" value="1"/>
</dbReference>
<dbReference type="AlphaFoldDB" id="A0A8J3F3P9"/>
<evidence type="ECO:0000256" key="3">
    <source>
        <dbReference type="RuleBase" id="RU003476"/>
    </source>
</evidence>
<comment type="cofactor">
    <cofactor evidence="1">
        <name>Mg(2+)</name>
        <dbReference type="ChEBI" id="CHEBI:18420"/>
    </cofactor>
</comment>
<comment type="similarity">
    <text evidence="3">Belongs to the Nudix hydrolase family.</text>
</comment>
<comment type="caution">
    <text evidence="5">The sequence shown here is derived from an EMBL/GenBank/DDBJ whole genome shotgun (WGS) entry which is preliminary data.</text>
</comment>
<proteinExistence type="inferred from homology"/>
<dbReference type="PROSITE" id="PS00893">
    <property type="entry name" value="NUDIX_BOX"/>
    <property type="match status" value="1"/>
</dbReference>
<evidence type="ECO:0000313" key="6">
    <source>
        <dbReference type="Proteomes" id="UP000626244"/>
    </source>
</evidence>
<sequence>MSKRGNVWLAVAGLVKDSAGRWLVVKKKYSGLKDLWSLPAGFVKEGETVDQAVLREVTEETGVNATCIGLIGVRTGVIREEISDNMLIFLLQANDTKITIQEKELSDAKFISEQELLEDPASSLLIKYLIQNPPNEPMAVHDGLNPGDQFQYTTYRFIK</sequence>
<keyword evidence="6" id="KW-1185">Reference proteome</keyword>
<dbReference type="InterPro" id="IPR015797">
    <property type="entry name" value="NUDIX_hydrolase-like_dom_sf"/>
</dbReference>
<organism evidence="5 6">
    <name type="scientific">Gottfriedia solisilvae</name>
    <dbReference type="NCBI Taxonomy" id="1516104"/>
    <lineage>
        <taxon>Bacteria</taxon>
        <taxon>Bacillati</taxon>
        <taxon>Bacillota</taxon>
        <taxon>Bacilli</taxon>
        <taxon>Bacillales</taxon>
        <taxon>Bacillaceae</taxon>
        <taxon>Gottfriedia</taxon>
    </lineage>
</organism>
<dbReference type="PANTHER" id="PTHR43046:SF14">
    <property type="entry name" value="MUTT_NUDIX FAMILY PROTEIN"/>
    <property type="match status" value="1"/>
</dbReference>
<dbReference type="Gene3D" id="3.90.79.10">
    <property type="entry name" value="Nucleoside Triphosphate Pyrophosphohydrolase"/>
    <property type="match status" value="1"/>
</dbReference>
<evidence type="ECO:0000259" key="4">
    <source>
        <dbReference type="PROSITE" id="PS51462"/>
    </source>
</evidence>
<protein>
    <submittedName>
        <fullName evidence="5">NUDIX hydrolase</fullName>
    </submittedName>
</protein>
<evidence type="ECO:0000256" key="1">
    <source>
        <dbReference type="ARBA" id="ARBA00001946"/>
    </source>
</evidence>
<dbReference type="InterPro" id="IPR020084">
    <property type="entry name" value="NUDIX_hydrolase_CS"/>
</dbReference>
<dbReference type="InterPro" id="IPR000086">
    <property type="entry name" value="NUDIX_hydrolase_dom"/>
</dbReference>
<reference evidence="6" key="1">
    <citation type="journal article" date="2019" name="Int. J. Syst. Evol. Microbiol.">
        <title>The Global Catalogue of Microorganisms (GCM) 10K type strain sequencing project: providing services to taxonomists for standard genome sequencing and annotation.</title>
        <authorList>
            <consortium name="The Broad Institute Genomics Platform"/>
            <consortium name="The Broad Institute Genome Sequencing Center for Infectious Disease"/>
            <person name="Wu L."/>
            <person name="Ma J."/>
        </authorList>
    </citation>
    <scope>NUCLEOTIDE SEQUENCE [LARGE SCALE GENOMIC DNA]</scope>
    <source>
        <strain evidence="6">CGMCC 1.14993</strain>
    </source>
</reference>
<dbReference type="PRINTS" id="PR00502">
    <property type="entry name" value="NUDIXFAMILY"/>
</dbReference>
<keyword evidence="2 3" id="KW-0378">Hydrolase</keyword>
<gene>
    <name evidence="5" type="ORF">GCM10007380_30230</name>
</gene>
<dbReference type="OrthoDB" id="9786141at2"/>
<accession>A0A8J3F3P9</accession>
<dbReference type="PROSITE" id="PS51462">
    <property type="entry name" value="NUDIX"/>
    <property type="match status" value="1"/>
</dbReference>
<evidence type="ECO:0000256" key="2">
    <source>
        <dbReference type="ARBA" id="ARBA00022801"/>
    </source>
</evidence>
<dbReference type="PANTHER" id="PTHR43046">
    <property type="entry name" value="GDP-MANNOSE MANNOSYL HYDROLASE"/>
    <property type="match status" value="1"/>
</dbReference>
<feature type="domain" description="Nudix hydrolase" evidence="4">
    <location>
        <begin position="6"/>
        <end position="133"/>
    </location>
</feature>
<dbReference type="GO" id="GO:0016787">
    <property type="term" value="F:hydrolase activity"/>
    <property type="evidence" value="ECO:0007669"/>
    <property type="project" value="UniProtKB-KW"/>
</dbReference>
<dbReference type="EMBL" id="BMHB01000002">
    <property type="protein sequence ID" value="GGI15891.1"/>
    <property type="molecule type" value="Genomic_DNA"/>
</dbReference>
<name>A0A8J3F3P9_9BACI</name>